<dbReference type="EMBL" id="JACGWJ010000015">
    <property type="protein sequence ID" value="KAL0367412.1"/>
    <property type="molecule type" value="Genomic_DNA"/>
</dbReference>
<accession>A0AAW2QJ12</accession>
<feature type="transmembrane region" description="Helical" evidence="1">
    <location>
        <begin position="6"/>
        <end position="30"/>
    </location>
</feature>
<reference evidence="2" key="1">
    <citation type="submission" date="2020-06" db="EMBL/GenBank/DDBJ databases">
        <authorList>
            <person name="Li T."/>
            <person name="Hu X."/>
            <person name="Zhang T."/>
            <person name="Song X."/>
            <person name="Zhang H."/>
            <person name="Dai N."/>
            <person name="Sheng W."/>
            <person name="Hou X."/>
            <person name="Wei L."/>
        </authorList>
    </citation>
    <scope>NUCLEOTIDE SEQUENCE</scope>
    <source>
        <strain evidence="2">G02</strain>
        <tissue evidence="2">Leaf</tissue>
    </source>
</reference>
<keyword evidence="1" id="KW-0472">Membrane</keyword>
<evidence type="ECO:0000256" key="1">
    <source>
        <dbReference type="SAM" id="Phobius"/>
    </source>
</evidence>
<reference evidence="2" key="2">
    <citation type="journal article" date="2024" name="Plant">
        <title>Genomic evolution and insights into agronomic trait innovations of Sesamum species.</title>
        <authorList>
            <person name="Miao H."/>
            <person name="Wang L."/>
            <person name="Qu L."/>
            <person name="Liu H."/>
            <person name="Sun Y."/>
            <person name="Le M."/>
            <person name="Wang Q."/>
            <person name="Wei S."/>
            <person name="Zheng Y."/>
            <person name="Lin W."/>
            <person name="Duan Y."/>
            <person name="Cao H."/>
            <person name="Xiong S."/>
            <person name="Wang X."/>
            <person name="Wei L."/>
            <person name="Li C."/>
            <person name="Ma Q."/>
            <person name="Ju M."/>
            <person name="Zhao R."/>
            <person name="Li G."/>
            <person name="Mu C."/>
            <person name="Tian Q."/>
            <person name="Mei H."/>
            <person name="Zhang T."/>
            <person name="Gao T."/>
            <person name="Zhang H."/>
        </authorList>
    </citation>
    <scope>NUCLEOTIDE SEQUENCE</scope>
    <source>
        <strain evidence="2">G02</strain>
    </source>
</reference>
<comment type="caution">
    <text evidence="2">The sequence shown here is derived from an EMBL/GenBank/DDBJ whole genome shotgun (WGS) entry which is preliminary data.</text>
</comment>
<sequence>MITRYGAFEFLVITFGLMNAPVVQGLVYLVEQGKAWKFWLEDGLLMTKKNRLYMPKGGDLRKSLISECHDTLWTGHQGEERTHALV</sequence>
<organism evidence="2">
    <name type="scientific">Sesamum radiatum</name>
    <name type="common">Black benniseed</name>
    <dbReference type="NCBI Taxonomy" id="300843"/>
    <lineage>
        <taxon>Eukaryota</taxon>
        <taxon>Viridiplantae</taxon>
        <taxon>Streptophyta</taxon>
        <taxon>Embryophyta</taxon>
        <taxon>Tracheophyta</taxon>
        <taxon>Spermatophyta</taxon>
        <taxon>Magnoliopsida</taxon>
        <taxon>eudicotyledons</taxon>
        <taxon>Gunneridae</taxon>
        <taxon>Pentapetalae</taxon>
        <taxon>asterids</taxon>
        <taxon>lamiids</taxon>
        <taxon>Lamiales</taxon>
        <taxon>Pedaliaceae</taxon>
        <taxon>Sesamum</taxon>
    </lineage>
</organism>
<dbReference type="AlphaFoldDB" id="A0AAW2QJ12"/>
<protein>
    <submittedName>
        <fullName evidence="2">Uncharacterized protein</fullName>
    </submittedName>
</protein>
<keyword evidence="1" id="KW-0812">Transmembrane</keyword>
<keyword evidence="1" id="KW-1133">Transmembrane helix</keyword>
<gene>
    <name evidence="2" type="ORF">Sradi_3631300</name>
</gene>
<evidence type="ECO:0000313" key="2">
    <source>
        <dbReference type="EMBL" id="KAL0367412.1"/>
    </source>
</evidence>
<name>A0AAW2QJ12_SESRA</name>
<proteinExistence type="predicted"/>
<dbReference type="Gene3D" id="1.10.340.70">
    <property type="match status" value="1"/>
</dbReference>